<evidence type="ECO:0000313" key="7">
    <source>
        <dbReference type="EMBL" id="KAG6645156.1"/>
    </source>
</evidence>
<dbReference type="PANTHER" id="PTHR43721:SF22">
    <property type="entry name" value="ELONGATION FACTOR TU, MITOCHONDRIAL"/>
    <property type="match status" value="1"/>
</dbReference>
<accession>A0A8T1PLH1</accession>
<gene>
    <name evidence="7" type="ORF">CIPAW_08G102800</name>
</gene>
<dbReference type="CDD" id="cd03707">
    <property type="entry name" value="EFTU_III"/>
    <property type="match status" value="1"/>
</dbReference>
<dbReference type="InterPro" id="IPR050055">
    <property type="entry name" value="EF-Tu_GTPase"/>
</dbReference>
<keyword evidence="8" id="KW-1185">Reference proteome</keyword>
<proteinExistence type="predicted"/>
<dbReference type="GO" id="GO:0005525">
    <property type="term" value="F:GTP binding"/>
    <property type="evidence" value="ECO:0007669"/>
    <property type="project" value="UniProtKB-KW"/>
</dbReference>
<comment type="caution">
    <text evidence="7">The sequence shown here is derived from an EMBL/GenBank/DDBJ whole genome shotgun (WGS) entry which is preliminary data.</text>
</comment>
<dbReference type="EMBL" id="CM031816">
    <property type="protein sequence ID" value="KAG6645156.1"/>
    <property type="molecule type" value="Genomic_DNA"/>
</dbReference>
<evidence type="ECO:0000259" key="6">
    <source>
        <dbReference type="Pfam" id="PF03144"/>
    </source>
</evidence>
<sequence>MPIEDVFSIQGRGTVATGRVEQGTIKVGEEVESGPLKTTVTGVEVFKKILDQRQVGDNVGLLLRGLKREDIKRGQLIAKPGTVKTYTKFEAEIYVLTKDEGGRHTAFFSNYMPQFYLRATDITGKVELPENVKMVMPGDNVTAVFDLISPVPLEPGQRFPLREGGRTVGAGVVSKVLS</sequence>
<dbReference type="GO" id="GO:0005739">
    <property type="term" value="C:mitochondrion"/>
    <property type="evidence" value="ECO:0007669"/>
    <property type="project" value="TreeGrafter"/>
</dbReference>
<dbReference type="InterPro" id="IPR004160">
    <property type="entry name" value="Transl_elong_EFTu/EF1A_C"/>
</dbReference>
<dbReference type="InterPro" id="IPR033720">
    <property type="entry name" value="EFTU_2"/>
</dbReference>
<dbReference type="FunFam" id="2.40.30.10:FF:000001">
    <property type="entry name" value="Elongation factor Tu"/>
    <property type="match status" value="1"/>
</dbReference>
<name>A0A8T1PLH1_CARIL</name>
<dbReference type="AlphaFoldDB" id="A0A8T1PLH1"/>
<reference evidence="7" key="1">
    <citation type="submission" date="2020-12" db="EMBL/GenBank/DDBJ databases">
        <title>WGS assembly of Carya illinoinensis cv. Pawnee.</title>
        <authorList>
            <person name="Platts A."/>
            <person name="Shu S."/>
            <person name="Wright S."/>
            <person name="Barry K."/>
            <person name="Edger P."/>
            <person name="Pires J.C."/>
            <person name="Schmutz J."/>
        </authorList>
    </citation>
    <scope>NUCLEOTIDE SEQUENCE</scope>
    <source>
        <tissue evidence="7">Leaf</tissue>
    </source>
</reference>
<dbReference type="GO" id="GO:0070125">
    <property type="term" value="P:mitochondrial translational elongation"/>
    <property type="evidence" value="ECO:0007669"/>
    <property type="project" value="TreeGrafter"/>
</dbReference>
<evidence type="ECO:0000256" key="1">
    <source>
        <dbReference type="ARBA" id="ARBA00022741"/>
    </source>
</evidence>
<feature type="domain" description="Translation elongation factor EFTu/EF1A C-terminal" evidence="5">
    <location>
        <begin position="82"/>
        <end position="176"/>
    </location>
</feature>
<keyword evidence="1" id="KW-0547">Nucleotide-binding</keyword>
<keyword evidence="3" id="KW-0648">Protein biosynthesis</keyword>
<evidence type="ECO:0000256" key="4">
    <source>
        <dbReference type="ARBA" id="ARBA00023134"/>
    </source>
</evidence>
<dbReference type="Proteomes" id="UP000811609">
    <property type="component" value="Chromosome 8"/>
</dbReference>
<dbReference type="Pfam" id="PF03144">
    <property type="entry name" value="GTP_EFTU_D2"/>
    <property type="match status" value="1"/>
</dbReference>
<dbReference type="PANTHER" id="PTHR43721">
    <property type="entry name" value="ELONGATION FACTOR TU-RELATED"/>
    <property type="match status" value="1"/>
</dbReference>
<keyword evidence="2" id="KW-0251">Elongation factor</keyword>
<protein>
    <recommendedName>
        <fullName evidence="9">Elongation factor Tu</fullName>
    </recommendedName>
</protein>
<evidence type="ECO:0000256" key="2">
    <source>
        <dbReference type="ARBA" id="ARBA00022768"/>
    </source>
</evidence>
<dbReference type="GO" id="GO:0003746">
    <property type="term" value="F:translation elongation factor activity"/>
    <property type="evidence" value="ECO:0007669"/>
    <property type="project" value="UniProtKB-KW"/>
</dbReference>
<keyword evidence="4" id="KW-0342">GTP-binding</keyword>
<dbReference type="CDD" id="cd03697">
    <property type="entry name" value="EFTU_II"/>
    <property type="match status" value="1"/>
</dbReference>
<dbReference type="InterPro" id="IPR004161">
    <property type="entry name" value="EFTu-like_2"/>
</dbReference>
<evidence type="ECO:0000313" key="8">
    <source>
        <dbReference type="Proteomes" id="UP000811609"/>
    </source>
</evidence>
<evidence type="ECO:0000259" key="5">
    <source>
        <dbReference type="Pfam" id="PF03143"/>
    </source>
</evidence>
<dbReference type="Pfam" id="PF03143">
    <property type="entry name" value="GTP_EFTU_D3"/>
    <property type="match status" value="1"/>
</dbReference>
<organism evidence="7 8">
    <name type="scientific">Carya illinoinensis</name>
    <name type="common">Pecan</name>
    <dbReference type="NCBI Taxonomy" id="32201"/>
    <lineage>
        <taxon>Eukaryota</taxon>
        <taxon>Viridiplantae</taxon>
        <taxon>Streptophyta</taxon>
        <taxon>Embryophyta</taxon>
        <taxon>Tracheophyta</taxon>
        <taxon>Spermatophyta</taxon>
        <taxon>Magnoliopsida</taxon>
        <taxon>eudicotyledons</taxon>
        <taxon>Gunneridae</taxon>
        <taxon>Pentapetalae</taxon>
        <taxon>rosids</taxon>
        <taxon>fabids</taxon>
        <taxon>Fagales</taxon>
        <taxon>Juglandaceae</taxon>
        <taxon>Carya</taxon>
    </lineage>
</organism>
<evidence type="ECO:0000256" key="3">
    <source>
        <dbReference type="ARBA" id="ARBA00022917"/>
    </source>
</evidence>
<feature type="domain" description="Translation elongation factor EFTu-like" evidence="6">
    <location>
        <begin position="13"/>
        <end position="77"/>
    </location>
</feature>
<evidence type="ECO:0008006" key="9">
    <source>
        <dbReference type="Google" id="ProtNLM"/>
    </source>
</evidence>